<dbReference type="KEGG" id="lil:LA_0259"/>
<evidence type="ECO:0000313" key="1">
    <source>
        <dbReference type="EMBL" id="AAN47458.1"/>
    </source>
</evidence>
<accession>Q8F9D6</accession>
<dbReference type="InParanoid" id="Q8F9D6"/>
<dbReference type="RefSeq" id="WP_000150286.1">
    <property type="nucleotide sequence ID" value="NC_004342.2"/>
</dbReference>
<dbReference type="AlphaFoldDB" id="Q8F9D6"/>
<organism evidence="1 2">
    <name type="scientific">Leptospira interrogans serogroup Icterohaemorrhagiae serovar Lai (strain 56601)</name>
    <dbReference type="NCBI Taxonomy" id="189518"/>
    <lineage>
        <taxon>Bacteria</taxon>
        <taxon>Pseudomonadati</taxon>
        <taxon>Spirochaetota</taxon>
        <taxon>Spirochaetia</taxon>
        <taxon>Leptospirales</taxon>
        <taxon>Leptospiraceae</taxon>
        <taxon>Leptospira</taxon>
    </lineage>
</organism>
<dbReference type="HOGENOM" id="CLU_2807209_0_0_12"/>
<dbReference type="Proteomes" id="UP000001408">
    <property type="component" value="Chromosome I"/>
</dbReference>
<proteinExistence type="predicted"/>
<keyword evidence="2" id="KW-1185">Reference proteome</keyword>
<name>Q8F9D6_LEPIN</name>
<sequence length="67" mass="7668">MTIAASPVSEELKQIKSSEYNKIIKILSPKAAPAWSDKAIYKTTLIKRFRQNREMANFASLVLDKRQ</sequence>
<gene>
    <name evidence="1" type="ordered locus">LA_0259</name>
</gene>
<protein>
    <submittedName>
        <fullName evidence="1">Uncharacterized protein</fullName>
    </submittedName>
</protein>
<dbReference type="EMBL" id="AE010300">
    <property type="protein sequence ID" value="AAN47458.1"/>
    <property type="molecule type" value="Genomic_DNA"/>
</dbReference>
<dbReference type="EnsemblBacteria" id="AAN47458">
    <property type="protein sequence ID" value="AAN47458"/>
    <property type="gene ID" value="LA_0259"/>
</dbReference>
<evidence type="ECO:0000313" key="2">
    <source>
        <dbReference type="Proteomes" id="UP000001408"/>
    </source>
</evidence>
<reference evidence="1 2" key="1">
    <citation type="journal article" date="2003" name="Nature">
        <title>Unique physiological and pathogenic features of Leptospira interrogans revealed by whole-genome sequencing.</title>
        <authorList>
            <person name="Ren S.X."/>
            <person name="Fu G."/>
            <person name="Jiang X.G."/>
            <person name="Zeng R."/>
            <person name="Miao Y.G."/>
            <person name="Xu H."/>
            <person name="Zhang Y.X."/>
            <person name="Xiong H."/>
            <person name="Lu G."/>
            <person name="Lu L.F."/>
            <person name="Jiang H.Q."/>
            <person name="Jia J."/>
            <person name="Tu Y.F."/>
            <person name="Jiang J.X."/>
            <person name="Gu W.Y."/>
            <person name="Zhang Y.Q."/>
            <person name="Cai Z."/>
            <person name="Sheng H.H."/>
            <person name="Yin H.F."/>
            <person name="Zhang Y."/>
            <person name="Zhu G.F."/>
            <person name="Wan M."/>
            <person name="Huang H.L."/>
            <person name="Qian Z."/>
            <person name="Wang S.Y."/>
            <person name="Ma W."/>
            <person name="Yao Z.J."/>
            <person name="Shen Y."/>
            <person name="Qiang B.Q."/>
            <person name="Xia Q.C."/>
            <person name="Guo X.K."/>
            <person name="Danchin A."/>
            <person name="Saint Girons I."/>
            <person name="Somerville R.L."/>
            <person name="Wen Y.M."/>
            <person name="Shi M.H."/>
            <person name="Chen Z."/>
            <person name="Xu J.G."/>
            <person name="Zhao G.P."/>
        </authorList>
    </citation>
    <scope>NUCLEOTIDE SEQUENCE [LARGE SCALE GENOMIC DNA]</scope>
    <source>
        <strain evidence="1 2">56601</strain>
    </source>
</reference>
<dbReference type="PaxDb" id="189518-LA_0259"/>
<dbReference type="PATRIC" id="fig|189518.3.peg.259"/>